<proteinExistence type="predicted"/>
<protein>
    <submittedName>
        <fullName evidence="1">Uncharacterized protein</fullName>
    </submittedName>
</protein>
<evidence type="ECO:0000313" key="2">
    <source>
        <dbReference type="Proteomes" id="UP000280444"/>
    </source>
</evidence>
<dbReference type="EMBL" id="RQZF01000040">
    <property type="protein sequence ID" value="RRC94387.1"/>
    <property type="molecule type" value="Genomic_DNA"/>
</dbReference>
<name>A0A3P1SBQ7_9ACTO</name>
<feature type="non-terminal residue" evidence="1">
    <location>
        <position position="116"/>
    </location>
</feature>
<sequence length="116" mass="11952">MAENRLDEQWVSRLANAFETAGSSGALLEVELSAAAASVDPTYAHRLLADETLTPEQLALIAARLCADPALASIVAEHTNGVLKGLTLESGSIQLLRATALLEGLSTNGPASAALL</sequence>
<dbReference type="RefSeq" id="WP_205649295.1">
    <property type="nucleotide sequence ID" value="NZ_RQZF01000040.1"/>
</dbReference>
<accession>A0A3P1SBQ7</accession>
<dbReference type="Proteomes" id="UP000280444">
    <property type="component" value="Unassembled WGS sequence"/>
</dbReference>
<dbReference type="AlphaFoldDB" id="A0A3P1SBQ7"/>
<comment type="caution">
    <text evidence="1">The sequence shown here is derived from an EMBL/GenBank/DDBJ whole genome shotgun (WGS) entry which is preliminary data.</text>
</comment>
<evidence type="ECO:0000313" key="1">
    <source>
        <dbReference type="EMBL" id="RRC94387.1"/>
    </source>
</evidence>
<gene>
    <name evidence="1" type="ORF">EII11_10375</name>
</gene>
<organism evidence="1 2">
    <name type="scientific">Schaalia canis</name>
    <dbReference type="NCBI Taxonomy" id="100469"/>
    <lineage>
        <taxon>Bacteria</taxon>
        <taxon>Bacillati</taxon>
        <taxon>Actinomycetota</taxon>
        <taxon>Actinomycetes</taxon>
        <taxon>Actinomycetales</taxon>
        <taxon>Actinomycetaceae</taxon>
        <taxon>Schaalia</taxon>
    </lineage>
</organism>
<keyword evidence="2" id="KW-1185">Reference proteome</keyword>
<reference evidence="1 2" key="1">
    <citation type="submission" date="2018-11" db="EMBL/GenBank/DDBJ databases">
        <title>Genomes From Bacteria Associated with the Canine Oral Cavity: a Test Case for Automated Genome-Based Taxonomic Assignment.</title>
        <authorList>
            <person name="Coil D.A."/>
            <person name="Jospin G."/>
            <person name="Darling A.E."/>
            <person name="Wallis C."/>
            <person name="Davis I.J."/>
            <person name="Harris S."/>
            <person name="Eisen J.A."/>
            <person name="Holcombe L.J."/>
            <person name="O'Flynn C."/>
        </authorList>
    </citation>
    <scope>NUCLEOTIDE SEQUENCE [LARGE SCALE GENOMIC DNA]</scope>
    <source>
        <strain evidence="1 2">OH770</strain>
    </source>
</reference>